<dbReference type="InterPro" id="IPR052994">
    <property type="entry name" value="Tiny_macrocysts_regulators"/>
</dbReference>
<dbReference type="PANTHER" id="PTHR31600:SF2">
    <property type="entry name" value="GAMETE ENRICHED GENE 10 PROTEIN-RELATED"/>
    <property type="match status" value="1"/>
</dbReference>
<feature type="transmembrane region" description="Helical" evidence="1">
    <location>
        <begin position="1062"/>
        <end position="1082"/>
    </location>
</feature>
<keyword evidence="1" id="KW-0472">Membrane</keyword>
<dbReference type="OrthoDB" id="300803at2759"/>
<gene>
    <name evidence="2" type="ORF">POCTA_138.1.T0120239</name>
</gene>
<keyword evidence="1" id="KW-1133">Transmembrane helix</keyword>
<keyword evidence="3" id="KW-1185">Reference proteome</keyword>
<dbReference type="EMBL" id="CAJJDP010000011">
    <property type="protein sequence ID" value="CAD8141095.1"/>
    <property type="molecule type" value="Genomic_DNA"/>
</dbReference>
<reference evidence="2" key="1">
    <citation type="submission" date="2021-01" db="EMBL/GenBank/DDBJ databases">
        <authorList>
            <consortium name="Genoscope - CEA"/>
            <person name="William W."/>
        </authorList>
    </citation>
    <scope>NUCLEOTIDE SEQUENCE</scope>
</reference>
<feature type="transmembrane region" description="Helical" evidence="1">
    <location>
        <begin position="84"/>
        <end position="107"/>
    </location>
</feature>
<feature type="transmembrane region" description="Helical" evidence="1">
    <location>
        <begin position="181"/>
        <end position="199"/>
    </location>
</feature>
<dbReference type="Proteomes" id="UP000683925">
    <property type="component" value="Unassembled WGS sequence"/>
</dbReference>
<feature type="transmembrane region" description="Helical" evidence="1">
    <location>
        <begin position="147"/>
        <end position="169"/>
    </location>
</feature>
<feature type="transmembrane region" description="Helical" evidence="1">
    <location>
        <begin position="1424"/>
        <end position="1444"/>
    </location>
</feature>
<keyword evidence="1" id="KW-0812">Transmembrane</keyword>
<evidence type="ECO:0000313" key="3">
    <source>
        <dbReference type="Proteomes" id="UP000683925"/>
    </source>
</evidence>
<name>A0A8S1SKH9_PAROT</name>
<sequence>MKNYYQNCKIMRFTFLNLVQFLSLQMRSNMKFVKLLVGIEFTQNIALSLPKHGWGQLQYEDKMLKAISQFTNYTLFLDQADSQYSFDVFIIFLSFLLYIALLFTLMFHQKDAIRYCINYTLTIFNKILKLPLIAIYIEFLYSHSENVGFFVIGCFTFALFLVLLGLITYFQRDIQCNFNRLNVPIYHFYSPVLFIIHILDIFRVLVFTILNTNTGQIVFQLLTIMRMILKQHQNLFEQNDQDKSNQSLILCNLFISIFLLVGISTQINESSIFNILLYSSTLIYHLFTQINFAQIIQSGSLQYLIYQKMVEKKIFVCTLNCNLDNNYMQNLIEISLQDEINNYTSNVTSPQYQSIFQKEDNILILFDFLVKHSQKQYLALNLLYKFESMQTNQSYFYKQISALFKHKVQKEMVQFNQFTKTIENLNNNKLIEAEYEKKTLEVFYKQIEFLKYLISGAQSFNEIEKHIIGISETIQGIKLWLKKNGIYKNRDNFLFLKISINFNIQIMQNLISGIKLNKILNQLMTSDSKTISYTEISKEDSIIVPVSIINKRGSILNSNSQINQFFGFSSKNTKLETIEQLMPKAIKSIHNQFLESFLNREHNQPNNQKSQLQVLQKQENEYIQCLQIHFILSNDFSDFILLSLIKKVNKDKVFIAFDNSGQITGISQHLKNYWPEIFEQMQFYNLIQYYCPQLFELLSNQNSSQIFDINFIKRCKIQKIDMSFKSFIRQETNLLKSSYYVDNIYSERSDQMQLLNSKYQNIEYDTLSFNILDVLYQNQLNSIMNIHATESDRIFPAKGLIKKVQLKDKIVQYQLELHFNEISSKNEKVETIKDSKRKVEPEKTKSLNEGSEVGTELKAAFLLHHVLLKQTSSVPFKKIYFYKFIVILLIIIFLILQIYQSQNDGQTKIKLTQYIYAPQLMVKVYNDAFQLGFNKLIFQNLQTSQFLQNAFITQLDYKLSKIREDYDFLHTELIKIDGTKHEISYTLNILQSRIQLTSIATFSEKIRENMIPLVTYSADQIQFIKSLLFFRLNIVQAYSISIDILETFSIQLATYQSNIMEFWNSILAVQLILFIIPFLINIKNWYKFEKRHKCIIQILTKINEDQAYQLIDQKQCFIKSAIQEKGTMMNTPKQCLLSVRTSNLKDFVPQSQNSIRQRQTQTLYEKISNKQISIILKLSVTIFCYLLIAFLVSFGYLQTKLSDQTYQPIEQLIKTYVKFQAQLSYLISFASIMKGQQELLNIIQNIHDAELGDINTLFQDDQVPQSFHNLSQTYSKKVITLFSTIILTNQIDQKDKEILYDLYQGDFCNYLQESIKFCNTNLTQSIFEKEYGQFYIYENNSDVLRTGIIGFISKLDSLLKNNFDLEISKSIYDQNQSSPFYYFKDYNNLVVQFPLNISEGFNLFYEEVNYISSGLITKTMDSLIIFYICFGISILVAYMIISSIQIKYSQRRYKRCILGLVTLSEDLLNDKTSLYLLKKLMN</sequence>
<organism evidence="2 3">
    <name type="scientific">Paramecium octaurelia</name>
    <dbReference type="NCBI Taxonomy" id="43137"/>
    <lineage>
        <taxon>Eukaryota</taxon>
        <taxon>Sar</taxon>
        <taxon>Alveolata</taxon>
        <taxon>Ciliophora</taxon>
        <taxon>Intramacronucleata</taxon>
        <taxon>Oligohymenophorea</taxon>
        <taxon>Peniculida</taxon>
        <taxon>Parameciidae</taxon>
        <taxon>Paramecium</taxon>
    </lineage>
</organism>
<feature type="transmembrane region" description="Helical" evidence="1">
    <location>
        <begin position="1174"/>
        <end position="1197"/>
    </location>
</feature>
<protein>
    <submittedName>
        <fullName evidence="2">Uncharacterized protein</fullName>
    </submittedName>
</protein>
<feature type="transmembrane region" description="Helical" evidence="1">
    <location>
        <begin position="119"/>
        <end position="141"/>
    </location>
</feature>
<evidence type="ECO:0000313" key="2">
    <source>
        <dbReference type="EMBL" id="CAD8141095.1"/>
    </source>
</evidence>
<comment type="caution">
    <text evidence="2">The sequence shown here is derived from an EMBL/GenBank/DDBJ whole genome shotgun (WGS) entry which is preliminary data.</text>
</comment>
<feature type="transmembrane region" description="Helical" evidence="1">
    <location>
        <begin position="249"/>
        <end position="267"/>
    </location>
</feature>
<accession>A0A8S1SKH9</accession>
<dbReference type="OMA" id="NFNIQIM"/>
<dbReference type="PANTHER" id="PTHR31600">
    <property type="entry name" value="TINY MACROCYSTS PROTEIN B-RELATED"/>
    <property type="match status" value="1"/>
</dbReference>
<proteinExistence type="predicted"/>
<evidence type="ECO:0000256" key="1">
    <source>
        <dbReference type="SAM" id="Phobius"/>
    </source>
</evidence>
<feature type="transmembrane region" description="Helical" evidence="1">
    <location>
        <begin position="879"/>
        <end position="899"/>
    </location>
</feature>